<evidence type="ECO:0000313" key="9">
    <source>
        <dbReference type="Proteomes" id="UP000429555"/>
    </source>
</evidence>
<dbReference type="GO" id="GO:0046872">
    <property type="term" value="F:metal ion binding"/>
    <property type="evidence" value="ECO:0007669"/>
    <property type="project" value="UniProtKB-KW"/>
</dbReference>
<proteinExistence type="predicted"/>
<organism evidence="8 9">
    <name type="scientific">Pseudomonas xionganensis</name>
    <dbReference type="NCBI Taxonomy" id="2654845"/>
    <lineage>
        <taxon>Bacteria</taxon>
        <taxon>Pseudomonadati</taxon>
        <taxon>Pseudomonadota</taxon>
        <taxon>Gammaproteobacteria</taxon>
        <taxon>Pseudomonadales</taxon>
        <taxon>Pseudomonadaceae</taxon>
        <taxon>Pseudomonas</taxon>
    </lineage>
</organism>
<evidence type="ECO:0000256" key="6">
    <source>
        <dbReference type="ARBA" id="ARBA00022842"/>
    </source>
</evidence>
<evidence type="ECO:0000256" key="2">
    <source>
        <dbReference type="ARBA" id="ARBA00022722"/>
    </source>
</evidence>
<evidence type="ECO:0000256" key="4">
    <source>
        <dbReference type="ARBA" id="ARBA00022801"/>
    </source>
</evidence>
<comment type="caution">
    <text evidence="8">The sequence shown here is derived from an EMBL/GenBank/DDBJ whole genome shotgun (WGS) entry which is preliminary data.</text>
</comment>
<evidence type="ECO:0000256" key="7">
    <source>
        <dbReference type="PIRSR" id="PIRSR005902-1"/>
    </source>
</evidence>
<dbReference type="CDD" id="cd01310">
    <property type="entry name" value="TatD_DNAse"/>
    <property type="match status" value="1"/>
</dbReference>
<dbReference type="PIRSF" id="PIRSF005902">
    <property type="entry name" value="DNase_TatD"/>
    <property type="match status" value="1"/>
</dbReference>
<sequence>MQLIDIGVNLTHPSLAHDREGLLQRAYAAGVQQMLLTGTSLEESQQALELCQQLDERGERLFSTAGIHPHDASSWSVDSQNRLKALLGEARVRAVGECGLDFNRDFSPRPQQEKVLEEQLALAVQLQMPVFLHERDASERLLAIVRHYRDQLPALVVHCFTGEKRALFAYLDLDLHIGITGWICDERRGTHLHELVGNIPAGRLMLESDAPFLLPRSLRPKPKSGRNEPAYLIEVLNEVARHRGETAEQLAAHSTACARAFFRLPEFSG</sequence>
<dbReference type="InterPro" id="IPR050891">
    <property type="entry name" value="TatD-type_Hydrolase"/>
</dbReference>
<keyword evidence="9" id="KW-1185">Reference proteome</keyword>
<feature type="binding site" evidence="7">
    <location>
        <position position="97"/>
    </location>
    <ligand>
        <name>a divalent metal cation</name>
        <dbReference type="ChEBI" id="CHEBI:60240"/>
        <label>1</label>
    </ligand>
</feature>
<dbReference type="AlphaFoldDB" id="A0A6I4KUH3"/>
<keyword evidence="2" id="KW-0540">Nuclease</keyword>
<dbReference type="FunFam" id="3.20.20.140:FF:000018">
    <property type="entry name" value="3'-5' ssDNA/RNA exonuclease TatD"/>
    <property type="match status" value="1"/>
</dbReference>
<dbReference type="SUPFAM" id="SSF51556">
    <property type="entry name" value="Metallo-dependent hydrolases"/>
    <property type="match status" value="1"/>
</dbReference>
<dbReference type="EMBL" id="WKJZ01000001">
    <property type="protein sequence ID" value="MVW76025.1"/>
    <property type="molecule type" value="Genomic_DNA"/>
</dbReference>
<dbReference type="PANTHER" id="PTHR10060">
    <property type="entry name" value="TATD FAMILY DEOXYRIBONUCLEASE"/>
    <property type="match status" value="1"/>
</dbReference>
<keyword evidence="1" id="KW-0963">Cytoplasm</keyword>
<dbReference type="Gene3D" id="3.20.20.140">
    <property type="entry name" value="Metal-dependent hydrolases"/>
    <property type="match status" value="1"/>
</dbReference>
<feature type="binding site" evidence="7">
    <location>
        <position position="158"/>
    </location>
    <ligand>
        <name>a divalent metal cation</name>
        <dbReference type="ChEBI" id="CHEBI:60240"/>
        <label>2</label>
    </ligand>
</feature>
<dbReference type="GO" id="GO:0004527">
    <property type="term" value="F:exonuclease activity"/>
    <property type="evidence" value="ECO:0007669"/>
    <property type="project" value="UniProtKB-KW"/>
</dbReference>
<dbReference type="RefSeq" id="WP_160345681.1">
    <property type="nucleotide sequence ID" value="NZ_WKJZ01000001.1"/>
</dbReference>
<dbReference type="InterPro" id="IPR018228">
    <property type="entry name" value="DNase_TatD-rel_CS"/>
</dbReference>
<dbReference type="PANTHER" id="PTHR10060:SF15">
    <property type="entry name" value="DEOXYRIBONUCLEASE TATDN1"/>
    <property type="match status" value="1"/>
</dbReference>
<evidence type="ECO:0000256" key="5">
    <source>
        <dbReference type="ARBA" id="ARBA00022839"/>
    </source>
</evidence>
<evidence type="ECO:0000256" key="1">
    <source>
        <dbReference type="ARBA" id="ARBA00022490"/>
    </source>
</evidence>
<keyword evidence="5" id="KW-0269">Exonuclease</keyword>
<reference evidence="8 9" key="1">
    <citation type="submission" date="2019-11" db="EMBL/GenBank/DDBJ databases">
        <title>Pseudomonas flavidum sp. nov., isolated from Baiyang Lake.</title>
        <authorList>
            <person name="Zhao Y."/>
        </authorList>
    </citation>
    <scope>NUCLEOTIDE SEQUENCE [LARGE SCALE GENOMIC DNA]</scope>
    <source>
        <strain evidence="9">R-22-3 w-18</strain>
    </source>
</reference>
<protein>
    <submittedName>
        <fullName evidence="8">Hydrolase TatD</fullName>
    </submittedName>
</protein>
<dbReference type="Proteomes" id="UP000429555">
    <property type="component" value="Unassembled WGS sequence"/>
</dbReference>
<gene>
    <name evidence="8" type="ORF">GJV18_11920</name>
</gene>
<feature type="binding site" evidence="7">
    <location>
        <position position="133"/>
    </location>
    <ligand>
        <name>a divalent metal cation</name>
        <dbReference type="ChEBI" id="CHEBI:60240"/>
        <label>2</label>
    </ligand>
</feature>
<dbReference type="InterPro" id="IPR032466">
    <property type="entry name" value="Metal_Hydrolase"/>
</dbReference>
<accession>A0A6I4KUH3</accession>
<feature type="binding site" evidence="7">
    <location>
        <position position="209"/>
    </location>
    <ligand>
        <name>a divalent metal cation</name>
        <dbReference type="ChEBI" id="CHEBI:60240"/>
        <label>1</label>
    </ligand>
</feature>
<evidence type="ECO:0000256" key="3">
    <source>
        <dbReference type="ARBA" id="ARBA00022723"/>
    </source>
</evidence>
<dbReference type="InterPro" id="IPR001130">
    <property type="entry name" value="TatD-like"/>
</dbReference>
<dbReference type="PROSITE" id="PS01090">
    <property type="entry name" value="TATD_2"/>
    <property type="match status" value="1"/>
</dbReference>
<keyword evidence="6" id="KW-0460">Magnesium</keyword>
<name>A0A6I4KUH3_9PSED</name>
<dbReference type="Pfam" id="PF01026">
    <property type="entry name" value="TatD_DNase"/>
    <property type="match status" value="1"/>
</dbReference>
<keyword evidence="3 7" id="KW-0479">Metal-binding</keyword>
<keyword evidence="4 8" id="KW-0378">Hydrolase</keyword>
<evidence type="ECO:0000313" key="8">
    <source>
        <dbReference type="EMBL" id="MVW76025.1"/>
    </source>
</evidence>